<dbReference type="AlphaFoldDB" id="A0AAW2HBJ9"/>
<dbReference type="GO" id="GO:0016740">
    <property type="term" value="F:transferase activity"/>
    <property type="evidence" value="ECO:0007669"/>
    <property type="project" value="UniProtKB-KW"/>
</dbReference>
<sequence>MALSYILHDIKAVLKGMEAVASAGARHQAEVCGKIWENSSIKTAAEEGCGNINEKLKTMSQSDINAAVKETAQRTYAVLYGFKSLATYPYTSQNVEEVKHEKKEQQHELPKGVSPDDLKAVELDYKDQLLIKQLEMEHDLKVKLNEKDKEPENIPLPNTTISSEDKYTPMKHVKYQPLETSKPQQPTAKKYQRQKQELNPSAKQRKVPASRVGRMISFGGLAAGLGVGTLAEVARRAVGLRQTTGSDDSSALDHILLTEANADRIVNTLCRVRGAALKIGQILSIQDNSIISPTFQKAFERVRQSADFMPTWQVHKVLSNEIGEDWRSKFREFDEKPFAAASIGQVHYVVLHDGREAAMKIQYPGVAEGIESDINNLIGIMKIWNVFPKGLFIDNLVEVAKRELAWEVDYLREAECTRKFKTLFSPYPDYVVPDVIDELSSKRVFTTTLVDGEPIDKCADLPDEDKNRIARLLMQLCLRELFEFQYMQTDPNWSNFFYDRNSGKMALLDFGASRSYDDEFIAKYLEVIKAATDGDRGKVLSLSQQMGFLTGYESKAMEDAHVDAVVILAEVFSSDKEFDFGRQDTTLRIQKLVPTIVSERLCPPPEEIYSLHRKLSGIFLLCAKLKVKISCRKMFLDVYNQKKRMEI</sequence>
<keyword evidence="5" id="KW-0067">ATP-binding</keyword>
<evidence type="ECO:0000256" key="3">
    <source>
        <dbReference type="ARBA" id="ARBA00022679"/>
    </source>
</evidence>
<protein>
    <recommendedName>
        <fullName evidence="7">ABC1 atypical kinase-like domain-containing protein</fullName>
    </recommendedName>
</protein>
<dbReference type="InterPro" id="IPR034646">
    <property type="entry name" value="ADCK3_dom"/>
</dbReference>
<comment type="pathway">
    <text evidence="1">Cofactor biosynthesis; ubiquinone biosynthesis.</text>
</comment>
<evidence type="ECO:0000256" key="6">
    <source>
        <dbReference type="SAM" id="MobiDB-lite"/>
    </source>
</evidence>
<organism evidence="8">
    <name type="scientific">Menopon gallinae</name>
    <name type="common">poultry shaft louse</name>
    <dbReference type="NCBI Taxonomy" id="328185"/>
    <lineage>
        <taxon>Eukaryota</taxon>
        <taxon>Metazoa</taxon>
        <taxon>Ecdysozoa</taxon>
        <taxon>Arthropoda</taxon>
        <taxon>Hexapoda</taxon>
        <taxon>Insecta</taxon>
        <taxon>Pterygota</taxon>
        <taxon>Neoptera</taxon>
        <taxon>Paraneoptera</taxon>
        <taxon>Psocodea</taxon>
        <taxon>Troctomorpha</taxon>
        <taxon>Phthiraptera</taxon>
        <taxon>Amblycera</taxon>
        <taxon>Menoponidae</taxon>
        <taxon>Menopon</taxon>
    </lineage>
</organism>
<name>A0AAW2HBJ9_9NEOP</name>
<dbReference type="GO" id="GO:0005524">
    <property type="term" value="F:ATP binding"/>
    <property type="evidence" value="ECO:0007669"/>
    <property type="project" value="UniProtKB-KW"/>
</dbReference>
<dbReference type="InterPro" id="IPR004147">
    <property type="entry name" value="ABC1_dom"/>
</dbReference>
<dbReference type="Pfam" id="PF03109">
    <property type="entry name" value="ABC1"/>
    <property type="match status" value="1"/>
</dbReference>
<keyword evidence="3" id="KW-0808">Transferase</keyword>
<evidence type="ECO:0000256" key="5">
    <source>
        <dbReference type="ARBA" id="ARBA00022840"/>
    </source>
</evidence>
<feature type="region of interest" description="Disordered" evidence="6">
    <location>
        <begin position="145"/>
        <end position="209"/>
    </location>
</feature>
<dbReference type="PANTHER" id="PTHR43851">
    <property type="match status" value="1"/>
</dbReference>
<evidence type="ECO:0000256" key="1">
    <source>
        <dbReference type="ARBA" id="ARBA00004749"/>
    </source>
</evidence>
<evidence type="ECO:0000259" key="7">
    <source>
        <dbReference type="Pfam" id="PF03109"/>
    </source>
</evidence>
<evidence type="ECO:0000256" key="4">
    <source>
        <dbReference type="ARBA" id="ARBA00022741"/>
    </source>
</evidence>
<keyword evidence="4" id="KW-0547">Nucleotide-binding</keyword>
<comment type="similarity">
    <text evidence="2">Belongs to the protein kinase superfamily. ADCK protein kinase family.</text>
</comment>
<accession>A0AAW2HBJ9</accession>
<dbReference type="InterPro" id="IPR011009">
    <property type="entry name" value="Kinase-like_dom_sf"/>
</dbReference>
<dbReference type="InterPro" id="IPR051409">
    <property type="entry name" value="Atypical_kinase_ADCK"/>
</dbReference>
<feature type="compositionally biased region" description="Polar residues" evidence="6">
    <location>
        <begin position="178"/>
        <end position="187"/>
    </location>
</feature>
<evidence type="ECO:0000256" key="2">
    <source>
        <dbReference type="ARBA" id="ARBA00009670"/>
    </source>
</evidence>
<proteinExistence type="inferred from homology"/>
<gene>
    <name evidence="8" type="ORF">PYX00_009517</name>
</gene>
<dbReference type="EMBL" id="JARGDH010000005">
    <property type="protein sequence ID" value="KAL0267169.1"/>
    <property type="molecule type" value="Genomic_DNA"/>
</dbReference>
<dbReference type="PANTHER" id="PTHR43851:SF3">
    <property type="entry name" value="COENZYME Q8"/>
    <property type="match status" value="1"/>
</dbReference>
<dbReference type="CDD" id="cd13970">
    <property type="entry name" value="ABC1_ADCK3"/>
    <property type="match status" value="1"/>
</dbReference>
<reference evidence="8" key="1">
    <citation type="journal article" date="2024" name="Gigascience">
        <title>Chromosome-level genome of the poultry shaft louse Menopon gallinae provides insight into the host-switching and adaptive evolution of parasitic lice.</title>
        <authorList>
            <person name="Xu Y."/>
            <person name="Ma L."/>
            <person name="Liu S."/>
            <person name="Liang Y."/>
            <person name="Liu Q."/>
            <person name="He Z."/>
            <person name="Tian L."/>
            <person name="Duan Y."/>
            <person name="Cai W."/>
            <person name="Li H."/>
            <person name="Song F."/>
        </authorList>
    </citation>
    <scope>NUCLEOTIDE SEQUENCE</scope>
    <source>
        <strain evidence="8">Cailab_2023a</strain>
    </source>
</reference>
<comment type="caution">
    <text evidence="8">The sequence shown here is derived from an EMBL/GenBank/DDBJ whole genome shotgun (WGS) entry which is preliminary data.</text>
</comment>
<dbReference type="SUPFAM" id="SSF56112">
    <property type="entry name" value="Protein kinase-like (PK-like)"/>
    <property type="match status" value="1"/>
</dbReference>
<dbReference type="GO" id="GO:0006744">
    <property type="term" value="P:ubiquinone biosynthetic process"/>
    <property type="evidence" value="ECO:0007669"/>
    <property type="project" value="TreeGrafter"/>
</dbReference>
<feature type="domain" description="ABC1 atypical kinase-like" evidence="7">
    <location>
        <begin position="302"/>
        <end position="541"/>
    </location>
</feature>
<evidence type="ECO:0000313" key="8">
    <source>
        <dbReference type="EMBL" id="KAL0267169.1"/>
    </source>
</evidence>